<feature type="domain" description="DUF4296" evidence="1">
    <location>
        <begin position="26"/>
        <end position="103"/>
    </location>
</feature>
<dbReference type="EMBL" id="FMMM01000078">
    <property type="protein sequence ID" value="SCQ24274.1"/>
    <property type="molecule type" value="Genomic_DNA"/>
</dbReference>
<dbReference type="InterPro" id="IPR025381">
    <property type="entry name" value="DUF4296"/>
</dbReference>
<organism evidence="2 3">
    <name type="scientific">Tannerella forsythia</name>
    <name type="common">Bacteroides forsythus</name>
    <dbReference type="NCBI Taxonomy" id="28112"/>
    <lineage>
        <taxon>Bacteria</taxon>
        <taxon>Pseudomonadati</taxon>
        <taxon>Bacteroidota</taxon>
        <taxon>Bacteroidia</taxon>
        <taxon>Bacteroidales</taxon>
        <taxon>Tannerellaceae</taxon>
        <taxon>Tannerella</taxon>
    </lineage>
</organism>
<evidence type="ECO:0000313" key="3">
    <source>
        <dbReference type="Proteomes" id="UP000182057"/>
    </source>
</evidence>
<gene>
    <name evidence="2" type="ORF">TFUB20_02409</name>
</gene>
<dbReference type="RefSeq" id="WP_060828292.1">
    <property type="nucleotide sequence ID" value="NZ_CAUTZR010000011.1"/>
</dbReference>
<protein>
    <recommendedName>
        <fullName evidence="1">DUF4296 domain-containing protein</fullName>
    </recommendedName>
</protein>
<proteinExistence type="predicted"/>
<accession>A0A1D3UVJ7</accession>
<evidence type="ECO:0000313" key="2">
    <source>
        <dbReference type="EMBL" id="SCQ24274.1"/>
    </source>
</evidence>
<dbReference type="Pfam" id="PF14129">
    <property type="entry name" value="DUF4296"/>
    <property type="match status" value="1"/>
</dbReference>
<dbReference type="PROSITE" id="PS51257">
    <property type="entry name" value="PROKAR_LIPOPROTEIN"/>
    <property type="match status" value="1"/>
</dbReference>
<sequence length="251" mass="29280">MPDRKIQRFFIGWSALILWSACSHTPKGIIPEKKMCDLLVDMQMAETIMNDDPYTYRSVRQKNALFQSVFKKHNLTQAEYDSSLIWYGKNIDIYMRVHDMAMAETDRRIKALGEVEAETFDVLPSDSVDLWVGKRCYIFFPKAMTNMVVFDLKPTEAYPADGRFVWEMQVWGLTPEKHVVELNLRADVSDSTLVVKDSIVGNGFYQYTLQGTPYDPVQRVYGYIRLKKSPAIPYPKIYIDRIRLMRYRVGE</sequence>
<reference evidence="2 3" key="1">
    <citation type="submission" date="2016-09" db="EMBL/GenBank/DDBJ databases">
        <authorList>
            <person name="Capua I."/>
            <person name="De Benedictis P."/>
            <person name="Joannis T."/>
            <person name="Lombin L.H."/>
            <person name="Cattoli G."/>
        </authorList>
    </citation>
    <scope>NUCLEOTIDE SEQUENCE [LARGE SCALE GENOMIC DNA]</scope>
    <source>
        <strain evidence="2 3">UB20</strain>
    </source>
</reference>
<name>A0A1D3UVJ7_TANFO</name>
<dbReference type="AlphaFoldDB" id="A0A1D3UVJ7"/>
<dbReference type="OrthoDB" id="678784at2"/>
<dbReference type="Proteomes" id="UP000182057">
    <property type="component" value="Unassembled WGS sequence"/>
</dbReference>
<evidence type="ECO:0000259" key="1">
    <source>
        <dbReference type="Pfam" id="PF14129"/>
    </source>
</evidence>